<keyword evidence="1 3" id="KW-0378">Hydrolase</keyword>
<evidence type="ECO:0000259" key="2">
    <source>
        <dbReference type="Pfam" id="PF00561"/>
    </source>
</evidence>
<dbReference type="SUPFAM" id="SSF53474">
    <property type="entry name" value="alpha/beta-Hydrolases"/>
    <property type="match status" value="1"/>
</dbReference>
<evidence type="ECO:0000313" key="3">
    <source>
        <dbReference type="EMBL" id="KMO44154.1"/>
    </source>
</evidence>
<proteinExistence type="predicted"/>
<dbReference type="AlphaFoldDB" id="A0A0J6TE34"/>
<dbReference type="OrthoDB" id="9804723at2"/>
<dbReference type="PRINTS" id="PR00412">
    <property type="entry name" value="EPOXHYDRLASE"/>
</dbReference>
<protein>
    <submittedName>
        <fullName evidence="3">Alpha/beta hydrolase</fullName>
    </submittedName>
</protein>
<dbReference type="PRINTS" id="PR00111">
    <property type="entry name" value="ABHYDROLASE"/>
</dbReference>
<dbReference type="Gene3D" id="3.40.50.1820">
    <property type="entry name" value="alpha/beta hydrolase"/>
    <property type="match status" value="1"/>
</dbReference>
<dbReference type="InterPro" id="IPR029058">
    <property type="entry name" value="AB_hydrolase_fold"/>
</dbReference>
<dbReference type="Proteomes" id="UP000036449">
    <property type="component" value="Unassembled WGS sequence"/>
</dbReference>
<comment type="caution">
    <text evidence="3">The sequence shown here is derived from an EMBL/GenBank/DDBJ whole genome shotgun (WGS) entry which is preliminary data.</text>
</comment>
<dbReference type="InterPro" id="IPR000639">
    <property type="entry name" value="Epox_hydrolase-like"/>
</dbReference>
<gene>
    <name evidence="3" type="ORF">VQ03_04265</name>
</gene>
<name>A0A0J6TE34_9HYPH</name>
<dbReference type="EMBL" id="LABZ01000025">
    <property type="protein sequence ID" value="KMO44154.1"/>
    <property type="molecule type" value="Genomic_DNA"/>
</dbReference>
<dbReference type="InterPro" id="IPR000073">
    <property type="entry name" value="AB_hydrolase_1"/>
</dbReference>
<feature type="domain" description="AB hydrolase-1" evidence="2">
    <location>
        <begin position="33"/>
        <end position="274"/>
    </location>
</feature>
<accession>A0A0J6TE34</accession>
<dbReference type="GO" id="GO:0016787">
    <property type="term" value="F:hydrolase activity"/>
    <property type="evidence" value="ECO:0007669"/>
    <property type="project" value="UniProtKB-KW"/>
</dbReference>
<dbReference type="PATRIC" id="fig|1187852.3.peg.3529"/>
<reference evidence="3 4" key="1">
    <citation type="submission" date="2015-03" db="EMBL/GenBank/DDBJ databases">
        <title>Genome sequencing of Methylobacterium tarhaniae DSM 25844.</title>
        <authorList>
            <person name="Chaudhry V."/>
            <person name="Patil P.B."/>
        </authorList>
    </citation>
    <scope>NUCLEOTIDE SEQUENCE [LARGE SCALE GENOMIC DNA]</scope>
    <source>
        <strain evidence="3 4">DSM 25844</strain>
    </source>
</reference>
<dbReference type="Pfam" id="PF00561">
    <property type="entry name" value="Abhydrolase_1"/>
    <property type="match status" value="1"/>
</dbReference>
<dbReference type="PANTHER" id="PTHR43329">
    <property type="entry name" value="EPOXIDE HYDROLASE"/>
    <property type="match status" value="1"/>
</dbReference>
<sequence length="287" mass="31884">MASWPDPELSMVPLPGVTLHVAASGPADGPLTILLHGFPEAWFAWRHQIGPLAAAGLRVLAPDLRGYNRSAKPREIAAYHLDRVADDVLALADRHGAERVRLVGHDWGGIVGWWLAARSPERIDRLAILNAPHPDVLAAYARRHPVQALRVVYFALFQVPALPEAALRAADFLALRQALHLTSRPGTFTDEDIARYREAWVQPGALEGMLNWYRAMRLKDRRELAPIPAPTLILWGRKDPALSPHLATACLELCEQGRIAWLPEATHWLHHEEPERVAAELTAFLTG</sequence>
<keyword evidence="4" id="KW-1185">Reference proteome</keyword>
<evidence type="ECO:0000313" key="4">
    <source>
        <dbReference type="Proteomes" id="UP000036449"/>
    </source>
</evidence>
<evidence type="ECO:0000256" key="1">
    <source>
        <dbReference type="ARBA" id="ARBA00022801"/>
    </source>
</evidence>
<organism evidence="3 4">
    <name type="scientific">Methylobacterium tarhaniae</name>
    <dbReference type="NCBI Taxonomy" id="1187852"/>
    <lineage>
        <taxon>Bacteria</taxon>
        <taxon>Pseudomonadati</taxon>
        <taxon>Pseudomonadota</taxon>
        <taxon>Alphaproteobacteria</taxon>
        <taxon>Hyphomicrobiales</taxon>
        <taxon>Methylobacteriaceae</taxon>
        <taxon>Methylobacterium</taxon>
    </lineage>
</organism>